<dbReference type="Pfam" id="PF18723">
    <property type="entry name" value="HMUDK_hel"/>
    <property type="match status" value="1"/>
</dbReference>
<evidence type="ECO:0000313" key="3">
    <source>
        <dbReference type="Proteomes" id="UP000235507"/>
    </source>
</evidence>
<proteinExistence type="predicted"/>
<feature type="domain" description="5-hmdU DNA kinase helical" evidence="1">
    <location>
        <begin position="19"/>
        <end position="299"/>
    </location>
</feature>
<comment type="caution">
    <text evidence="2">The sequence shown here is derived from an EMBL/GenBank/DDBJ whole genome shotgun (WGS) entry which is preliminary data.</text>
</comment>
<gene>
    <name evidence="2" type="ORF">C1D09_026960</name>
</gene>
<dbReference type="AlphaFoldDB" id="A0A8T9AJJ9"/>
<sequence length="335" mass="38367">MSAKNPTISSNRLAGLRPTPVFDAYWRFAAERQEILFKRISGQEGPWTDDPILRQFRFTNAYRATDRVSQYLIKHVIYNPYLDPSPIETVFRTLLFKIFNKIETWEVLTSQLGQIHTSTYNRSLYDRILMQIMKNGGRIYSGAYIMPPVKMDGTDGVKHRGHLCLIEKMFSENITESLIASTSMKQIFNLLTSYPSIGPFLGYQLAIDINYSTVVDHQESEFVVAGPGALDGISKCFENANDHDPADVIELMCDRQELEFERLDLSFKPIGERRLQLIDCQNLFCEISKYSRVSHPEYAGTAGRIRIKQSFRQHGSLEPLFLPPKWNLTEFGASA</sequence>
<dbReference type="Proteomes" id="UP000235507">
    <property type="component" value="Unassembled WGS sequence"/>
</dbReference>
<accession>A0A8T9AJJ9</accession>
<dbReference type="OrthoDB" id="3333864at2"/>
<dbReference type="InterPro" id="IPR040684">
    <property type="entry name" value="HMUDK_hel"/>
</dbReference>
<reference evidence="2" key="1">
    <citation type="submission" date="2019-07" db="EMBL/GenBank/DDBJ databases">
        <title>Mesorhizobum intechiensis sp. nov. isolated from nodules of Lotus tenuis growing in lowlands of the Flooding Pampa, Argentina.</title>
        <authorList>
            <person name="Estrella M.J."/>
            <person name="Torres Tejerizo G.A."/>
            <person name="Cumpa Velazquez L.M."/>
            <person name="Fontana F."/>
            <person name="Hansen L."/>
            <person name="Pistorio M."/>
            <person name="Sannazzaro A.I."/>
        </authorList>
    </citation>
    <scope>NUCLEOTIDE SEQUENCE</scope>
    <source>
        <strain evidence="2">BD68</strain>
    </source>
</reference>
<name>A0A8T9AJJ9_9HYPH</name>
<protein>
    <recommendedName>
        <fullName evidence="1">5-hmdU DNA kinase helical domain-containing protein</fullName>
    </recommendedName>
</protein>
<evidence type="ECO:0000313" key="2">
    <source>
        <dbReference type="EMBL" id="TSE03217.1"/>
    </source>
</evidence>
<evidence type="ECO:0000259" key="1">
    <source>
        <dbReference type="Pfam" id="PF18723"/>
    </source>
</evidence>
<keyword evidence="3" id="KW-1185">Reference proteome</keyword>
<dbReference type="RefSeq" id="WP_143977106.1">
    <property type="nucleotide sequence ID" value="NZ_PNOT02000318.1"/>
</dbReference>
<dbReference type="EMBL" id="PNOT02000318">
    <property type="protein sequence ID" value="TSE03217.1"/>
    <property type="molecule type" value="Genomic_DNA"/>
</dbReference>
<organism evidence="2 3">
    <name type="scientific">Mesorhizobium intechi</name>
    <dbReference type="NCBI Taxonomy" id="537601"/>
    <lineage>
        <taxon>Bacteria</taxon>
        <taxon>Pseudomonadati</taxon>
        <taxon>Pseudomonadota</taxon>
        <taxon>Alphaproteobacteria</taxon>
        <taxon>Hyphomicrobiales</taxon>
        <taxon>Phyllobacteriaceae</taxon>
        <taxon>Mesorhizobium</taxon>
    </lineage>
</organism>